<dbReference type="EMBL" id="CP108110">
    <property type="protein sequence ID" value="WUQ81619.1"/>
    <property type="molecule type" value="Genomic_DNA"/>
</dbReference>
<name>A0ABZ1TU03_9ACTN</name>
<dbReference type="GO" id="GO:0004497">
    <property type="term" value="F:monooxygenase activity"/>
    <property type="evidence" value="ECO:0007669"/>
    <property type="project" value="UniProtKB-KW"/>
</dbReference>
<evidence type="ECO:0000313" key="1">
    <source>
        <dbReference type="EMBL" id="WUQ81619.1"/>
    </source>
</evidence>
<keyword evidence="2" id="KW-1185">Reference proteome</keyword>
<dbReference type="InterPro" id="IPR036188">
    <property type="entry name" value="FAD/NAD-bd_sf"/>
</dbReference>
<reference evidence="1" key="1">
    <citation type="submission" date="2022-10" db="EMBL/GenBank/DDBJ databases">
        <title>The complete genomes of actinobacterial strains from the NBC collection.</title>
        <authorList>
            <person name="Joergensen T.S."/>
            <person name="Alvarez Arevalo M."/>
            <person name="Sterndorff E.B."/>
            <person name="Faurdal D."/>
            <person name="Vuksanovic O."/>
            <person name="Mourched A.-S."/>
            <person name="Charusanti P."/>
            <person name="Shaw S."/>
            <person name="Blin K."/>
            <person name="Weber T."/>
        </authorList>
    </citation>
    <scope>NUCLEOTIDE SEQUENCE</scope>
    <source>
        <strain evidence="1">NBC_00222</strain>
    </source>
</reference>
<keyword evidence="1" id="KW-0560">Oxidoreductase</keyword>
<gene>
    <name evidence="1" type="ORF">OHA16_00755</name>
</gene>
<keyword evidence="1" id="KW-0503">Monooxygenase</keyword>
<dbReference type="Proteomes" id="UP001432222">
    <property type="component" value="Chromosome"/>
</dbReference>
<sequence>MNPVPIRGRRGTNHAIVLGAGIGGLCAARALSGAFERVTVVERDTFPAVPGVRRGVPQGAHVHSLTPGGAQILEESFSGFVEELAAAGGTLAGALDELDIVFFGLRLRQVPLGRVLQVSRPFLEDRLRARVQALPNVDLRTGLEATAPVATGSAGVTGVRLARPGEADVVESVDADLVVDAMGRAGRGAAWHRSLGYEEPATQRLHVGVAYASRRYRVPPGALGAAKGVLIGATQARPRGAVLTQQENDAWVLSLYGFGKDNHPPGTPEEFLGFADGLLVADTRAALRDAEPISGISSFRYPASVRRDFHRLRRLPEGLISIGDAVCSLNPIYGAGMAVAALEAKALRACLDDGGVEGLPRRFYREAARAVRLPWLFSTMADRSMPQVPGTHPVLAGLLANAFRATMRAAASDARVAAAVWNAVSLTGSPAELARPRVMASVLRHWSPPRTATVGALPGKD</sequence>
<dbReference type="PANTHER" id="PTHR43422">
    <property type="entry name" value="THIAMINE THIAZOLE SYNTHASE"/>
    <property type="match status" value="1"/>
</dbReference>
<dbReference type="SUPFAM" id="SSF51905">
    <property type="entry name" value="FAD/NAD(P)-binding domain"/>
    <property type="match status" value="1"/>
</dbReference>
<dbReference type="RefSeq" id="WP_328952695.1">
    <property type="nucleotide sequence ID" value="NZ_CP108110.1"/>
</dbReference>
<accession>A0ABZ1TU03</accession>
<dbReference type="Gene3D" id="3.50.50.60">
    <property type="entry name" value="FAD/NAD(P)-binding domain"/>
    <property type="match status" value="1"/>
</dbReference>
<organism evidence="1 2">
    <name type="scientific">Kitasatospora purpeofusca</name>
    <dbReference type="NCBI Taxonomy" id="67352"/>
    <lineage>
        <taxon>Bacteria</taxon>
        <taxon>Bacillati</taxon>
        <taxon>Actinomycetota</taxon>
        <taxon>Actinomycetes</taxon>
        <taxon>Kitasatosporales</taxon>
        <taxon>Streptomycetaceae</taxon>
        <taxon>Kitasatospora</taxon>
    </lineage>
</organism>
<dbReference type="PANTHER" id="PTHR43422:SF3">
    <property type="entry name" value="THIAMINE THIAZOLE SYNTHASE"/>
    <property type="match status" value="1"/>
</dbReference>
<evidence type="ECO:0000313" key="2">
    <source>
        <dbReference type="Proteomes" id="UP001432222"/>
    </source>
</evidence>
<proteinExistence type="predicted"/>
<protein>
    <submittedName>
        <fullName evidence="1">FAD-binding monooxygenase</fullName>
    </submittedName>
</protein>